<dbReference type="PANTHER" id="PTHR14087:SF7">
    <property type="entry name" value="THYMOCYTE NUCLEAR PROTEIN 1"/>
    <property type="match status" value="1"/>
</dbReference>
<feature type="domain" description="EVE" evidence="1">
    <location>
        <begin position="3"/>
        <end position="147"/>
    </location>
</feature>
<dbReference type="AlphaFoldDB" id="A0A1J0AG84"/>
<dbReference type="CDD" id="cd21133">
    <property type="entry name" value="EVE"/>
    <property type="match status" value="1"/>
</dbReference>
<evidence type="ECO:0000259" key="1">
    <source>
        <dbReference type="Pfam" id="PF01878"/>
    </source>
</evidence>
<dbReference type="InterPro" id="IPR015947">
    <property type="entry name" value="PUA-like_sf"/>
</dbReference>
<dbReference type="EMBL" id="CP017675">
    <property type="protein sequence ID" value="APB34933.1"/>
    <property type="molecule type" value="Genomic_DNA"/>
</dbReference>
<dbReference type="InterPro" id="IPR047197">
    <property type="entry name" value="THYN1-like_EVE"/>
</dbReference>
<keyword evidence="3" id="KW-1185">Reference proteome</keyword>
<dbReference type="PANTHER" id="PTHR14087">
    <property type="entry name" value="THYMOCYTE NUCLEAR PROTEIN 1"/>
    <property type="match status" value="1"/>
</dbReference>
<reference evidence="2 3" key="1">
    <citation type="submission" date="2016-10" db="EMBL/GenBank/DDBJ databases">
        <title>Description of Gloeomargarita lithophora gen. nov., sp. nov., a thylakoid-bearing basal-branching cyanobacterium with intracellular carbonates, and proposal for Gloeomargaritales ord. nov.</title>
        <authorList>
            <person name="Moreira D."/>
            <person name="Tavera R."/>
            <person name="Benzerara K."/>
            <person name="Skouri-Panet F."/>
            <person name="Couradeau E."/>
            <person name="Gerard E."/>
            <person name="Loussert C."/>
            <person name="Novelo E."/>
            <person name="Zivanovic Y."/>
            <person name="Lopez-Garcia P."/>
        </authorList>
    </citation>
    <scope>NUCLEOTIDE SEQUENCE [LARGE SCALE GENOMIC DNA]</scope>
    <source>
        <strain evidence="2 3">D10</strain>
    </source>
</reference>
<protein>
    <recommendedName>
        <fullName evidence="1">EVE domain-containing protein</fullName>
    </recommendedName>
</protein>
<dbReference type="Gene3D" id="3.10.590.10">
    <property type="entry name" value="ph1033 like domains"/>
    <property type="match status" value="1"/>
</dbReference>
<organism evidence="2 3">
    <name type="scientific">Gloeomargarita lithophora Alchichica-D10</name>
    <dbReference type="NCBI Taxonomy" id="1188229"/>
    <lineage>
        <taxon>Bacteria</taxon>
        <taxon>Bacillati</taxon>
        <taxon>Cyanobacteriota</taxon>
        <taxon>Cyanophyceae</taxon>
        <taxon>Gloeomargaritales</taxon>
        <taxon>Gloeomargaritaceae</taxon>
        <taxon>Gloeomargarita</taxon>
    </lineage>
</organism>
<evidence type="ECO:0000313" key="3">
    <source>
        <dbReference type="Proteomes" id="UP000180235"/>
    </source>
</evidence>
<dbReference type="Proteomes" id="UP000180235">
    <property type="component" value="Chromosome"/>
</dbReference>
<dbReference type="InterPro" id="IPR052181">
    <property type="entry name" value="5hmC_binding"/>
</dbReference>
<name>A0A1J0AG84_9CYAN</name>
<dbReference type="STRING" id="1188229.GlitD10_2592"/>
<gene>
    <name evidence="2" type="ORF">GlitD10_2592</name>
</gene>
<proteinExistence type="predicted"/>
<dbReference type="InterPro" id="IPR002740">
    <property type="entry name" value="EVE_domain"/>
</dbReference>
<sequence length="154" mass="17647">MMAYWLMKSEPNVYSIEHLQRDSSTLWDGVRNYQARNFLRQMQVGERAFFYHSNADPPGIFGLMEITKINLVDPSQFDANSAYYDPKSTVDKPRWWTVVVTYLQTCTSPLTLGELRQHYEPAELLVIRPGNRLSVLPVPPEIALDIAAKTGLNL</sequence>
<accession>A0A1J0AG84</accession>
<dbReference type="KEGG" id="glt:GlitD10_2592"/>
<dbReference type="Pfam" id="PF01878">
    <property type="entry name" value="EVE"/>
    <property type="match status" value="1"/>
</dbReference>
<dbReference type="SUPFAM" id="SSF88697">
    <property type="entry name" value="PUA domain-like"/>
    <property type="match status" value="1"/>
</dbReference>
<evidence type="ECO:0000313" key="2">
    <source>
        <dbReference type="EMBL" id="APB34933.1"/>
    </source>
</evidence>